<sequence>MLETIAITVIGSLITGVVAAIGTVKALTVHIDYLSKSDDTINETLKEHDTRIKTLELSNQRG</sequence>
<organism evidence="1 2">
    <name type="scientific">Saliniradius amylolyticus</name>
    <dbReference type="NCBI Taxonomy" id="2183582"/>
    <lineage>
        <taxon>Bacteria</taxon>
        <taxon>Pseudomonadati</taxon>
        <taxon>Pseudomonadota</taxon>
        <taxon>Gammaproteobacteria</taxon>
        <taxon>Alteromonadales</taxon>
        <taxon>Alteromonadaceae</taxon>
        <taxon>Saliniradius</taxon>
    </lineage>
</organism>
<dbReference type="KEGG" id="salh:HMF8227_01464"/>
<reference evidence="1 2" key="1">
    <citation type="submission" date="2018-05" db="EMBL/GenBank/DDBJ databases">
        <title>Salinimonas sp. HMF8227 Genome sequencing and assembly.</title>
        <authorList>
            <person name="Kang H."/>
            <person name="Kang J."/>
            <person name="Cha I."/>
            <person name="Kim H."/>
            <person name="Joh K."/>
        </authorList>
    </citation>
    <scope>NUCLEOTIDE SEQUENCE [LARGE SCALE GENOMIC DNA]</scope>
    <source>
        <strain evidence="1 2">HMF8227</strain>
    </source>
</reference>
<proteinExistence type="predicted"/>
<evidence type="ECO:0000313" key="1">
    <source>
        <dbReference type="EMBL" id="AWL11939.1"/>
    </source>
</evidence>
<gene>
    <name evidence="1" type="ORF">HMF8227_01464</name>
</gene>
<dbReference type="EMBL" id="CP029347">
    <property type="protein sequence ID" value="AWL11939.1"/>
    <property type="molecule type" value="Genomic_DNA"/>
</dbReference>
<dbReference type="RefSeq" id="WP_109339550.1">
    <property type="nucleotide sequence ID" value="NZ_CP029347.1"/>
</dbReference>
<evidence type="ECO:0000313" key="2">
    <source>
        <dbReference type="Proteomes" id="UP000245728"/>
    </source>
</evidence>
<protein>
    <submittedName>
        <fullName evidence="1">Uncharacterized protein</fullName>
    </submittedName>
</protein>
<keyword evidence="2" id="KW-1185">Reference proteome</keyword>
<dbReference type="AlphaFoldDB" id="A0A2S2E2W7"/>
<dbReference type="Proteomes" id="UP000245728">
    <property type="component" value="Chromosome"/>
</dbReference>
<name>A0A2S2E2W7_9ALTE</name>
<accession>A0A2S2E2W7</accession>